<dbReference type="Gene3D" id="3.40.50.150">
    <property type="entry name" value="Vaccinia Virus protein VP39"/>
    <property type="match status" value="1"/>
</dbReference>
<dbReference type="AlphaFoldDB" id="A0AAN7ZJK9"/>
<evidence type="ECO:0000313" key="2">
    <source>
        <dbReference type="EMBL" id="KAK5649835.1"/>
    </source>
</evidence>
<gene>
    <name evidence="2" type="ORF">RI129_000864</name>
</gene>
<accession>A0AAN7ZJK9</accession>
<keyword evidence="3" id="KW-1185">Reference proteome</keyword>
<evidence type="ECO:0000259" key="1">
    <source>
        <dbReference type="Pfam" id="PF13847"/>
    </source>
</evidence>
<dbReference type="CDD" id="cd02440">
    <property type="entry name" value="AdoMet_MTases"/>
    <property type="match status" value="1"/>
</dbReference>
<protein>
    <recommendedName>
        <fullName evidence="1">Methyltransferase domain-containing protein</fullName>
    </recommendedName>
</protein>
<dbReference type="InterPro" id="IPR029063">
    <property type="entry name" value="SAM-dependent_MTases_sf"/>
</dbReference>
<dbReference type="PANTHER" id="PTHR43861">
    <property type="entry name" value="TRANS-ACONITATE 2-METHYLTRANSFERASE-RELATED"/>
    <property type="match status" value="1"/>
</dbReference>
<organism evidence="2 3">
    <name type="scientific">Pyrocoelia pectoralis</name>
    <dbReference type="NCBI Taxonomy" id="417401"/>
    <lineage>
        <taxon>Eukaryota</taxon>
        <taxon>Metazoa</taxon>
        <taxon>Ecdysozoa</taxon>
        <taxon>Arthropoda</taxon>
        <taxon>Hexapoda</taxon>
        <taxon>Insecta</taxon>
        <taxon>Pterygota</taxon>
        <taxon>Neoptera</taxon>
        <taxon>Endopterygota</taxon>
        <taxon>Coleoptera</taxon>
        <taxon>Polyphaga</taxon>
        <taxon>Elateriformia</taxon>
        <taxon>Elateroidea</taxon>
        <taxon>Lampyridae</taxon>
        <taxon>Lampyrinae</taxon>
        <taxon>Pyrocoelia</taxon>
    </lineage>
</organism>
<dbReference type="Pfam" id="PF13847">
    <property type="entry name" value="Methyltransf_31"/>
    <property type="match status" value="1"/>
</dbReference>
<name>A0AAN7ZJK9_9COLE</name>
<dbReference type="EMBL" id="JAVRBK010000001">
    <property type="protein sequence ID" value="KAK5649835.1"/>
    <property type="molecule type" value="Genomic_DNA"/>
</dbReference>
<reference evidence="2 3" key="1">
    <citation type="journal article" date="2024" name="Insects">
        <title>An Improved Chromosome-Level Genome Assembly of the Firefly Pyrocoelia pectoralis.</title>
        <authorList>
            <person name="Fu X."/>
            <person name="Meyer-Rochow V.B."/>
            <person name="Ballantyne L."/>
            <person name="Zhu X."/>
        </authorList>
    </citation>
    <scope>NUCLEOTIDE SEQUENCE [LARGE SCALE GENOMIC DNA]</scope>
    <source>
        <strain evidence="2">XCY_ONT2</strain>
    </source>
</reference>
<sequence length="272" mass="31921">MNKPELYLNSVARSQTRYSRHIMENYFPLIRHESNKMKSVLDIGCGPGNTIHDVLFPYLEQDTFEIIGTDISPSMINHANKAHYGDDRITFKEVDVGAVVPEDFVERFDYIFSFWTFHWIQDQKKLYSNALKMLKPNGSLLVTYIANSKYFDIIQEVCKREKYACVISKISLPPFQTSKHPQEQLFSILRDAEFENIFCKVETIRTENYTLKDMEDIIISLSPNYDGIPKNLRKEFVLDHVDLLDTMIDTDNEKKYYSYHNMFIVHGRKKGD</sequence>
<proteinExistence type="predicted"/>
<dbReference type="PANTHER" id="PTHR43861:SF1">
    <property type="entry name" value="TRANS-ACONITATE 2-METHYLTRANSFERASE"/>
    <property type="match status" value="1"/>
</dbReference>
<feature type="domain" description="Methyltransferase" evidence="1">
    <location>
        <begin position="36"/>
        <end position="167"/>
    </location>
</feature>
<evidence type="ECO:0000313" key="3">
    <source>
        <dbReference type="Proteomes" id="UP001329430"/>
    </source>
</evidence>
<dbReference type="InterPro" id="IPR025714">
    <property type="entry name" value="Methyltranfer_dom"/>
</dbReference>
<dbReference type="Proteomes" id="UP001329430">
    <property type="component" value="Chromosome 1"/>
</dbReference>
<dbReference type="SUPFAM" id="SSF53335">
    <property type="entry name" value="S-adenosyl-L-methionine-dependent methyltransferases"/>
    <property type="match status" value="1"/>
</dbReference>
<comment type="caution">
    <text evidence="2">The sequence shown here is derived from an EMBL/GenBank/DDBJ whole genome shotgun (WGS) entry which is preliminary data.</text>
</comment>